<evidence type="ECO:0000313" key="3">
    <source>
        <dbReference type="Proteomes" id="UP001381693"/>
    </source>
</evidence>
<sequence length="100" mass="11566">MKPSAPKNLLPLHEAKRPPGGAIGHLRTSDLARKRRKVIFLKRLFRETMHETYMNLLEVSYELLAKITNIMPEQQEQEKKIPCTVCSENQIIKTLLCLPQ</sequence>
<reference evidence="2 3" key="1">
    <citation type="submission" date="2023-11" db="EMBL/GenBank/DDBJ databases">
        <title>Halocaridina rubra genome assembly.</title>
        <authorList>
            <person name="Smith C."/>
        </authorList>
    </citation>
    <scope>NUCLEOTIDE SEQUENCE [LARGE SCALE GENOMIC DNA]</scope>
    <source>
        <strain evidence="2">EP-1</strain>
        <tissue evidence="2">Whole</tissue>
    </source>
</reference>
<proteinExistence type="predicted"/>
<accession>A0AAN9A2N0</accession>
<dbReference type="AlphaFoldDB" id="A0AAN9A2N0"/>
<dbReference type="EMBL" id="JAXCGZ010007920">
    <property type="protein sequence ID" value="KAK7078261.1"/>
    <property type="molecule type" value="Genomic_DNA"/>
</dbReference>
<name>A0AAN9A2N0_HALRR</name>
<organism evidence="2 3">
    <name type="scientific">Halocaridina rubra</name>
    <name type="common">Hawaiian red shrimp</name>
    <dbReference type="NCBI Taxonomy" id="373956"/>
    <lineage>
        <taxon>Eukaryota</taxon>
        <taxon>Metazoa</taxon>
        <taxon>Ecdysozoa</taxon>
        <taxon>Arthropoda</taxon>
        <taxon>Crustacea</taxon>
        <taxon>Multicrustacea</taxon>
        <taxon>Malacostraca</taxon>
        <taxon>Eumalacostraca</taxon>
        <taxon>Eucarida</taxon>
        <taxon>Decapoda</taxon>
        <taxon>Pleocyemata</taxon>
        <taxon>Caridea</taxon>
        <taxon>Atyoidea</taxon>
        <taxon>Atyidae</taxon>
        <taxon>Halocaridina</taxon>
    </lineage>
</organism>
<comment type="caution">
    <text evidence="2">The sequence shown here is derived from an EMBL/GenBank/DDBJ whole genome shotgun (WGS) entry which is preliminary data.</text>
</comment>
<protein>
    <submittedName>
        <fullName evidence="2">Uncharacterized protein</fullName>
    </submittedName>
</protein>
<dbReference type="Proteomes" id="UP001381693">
    <property type="component" value="Unassembled WGS sequence"/>
</dbReference>
<evidence type="ECO:0000313" key="2">
    <source>
        <dbReference type="EMBL" id="KAK7078261.1"/>
    </source>
</evidence>
<feature type="region of interest" description="Disordered" evidence="1">
    <location>
        <begin position="1"/>
        <end position="27"/>
    </location>
</feature>
<gene>
    <name evidence="2" type="ORF">SK128_003457</name>
</gene>
<evidence type="ECO:0000256" key="1">
    <source>
        <dbReference type="SAM" id="MobiDB-lite"/>
    </source>
</evidence>
<keyword evidence="3" id="KW-1185">Reference proteome</keyword>